<comment type="function">
    <text evidence="13">Cleaves the 2'-5' phosphodiester linkage at the branch point of lariat intron pre-mRNAs after splicing and converts them into linear molecules that are subsequently degraded. It thereby facilitates ribonucleotide turnover.</text>
</comment>
<evidence type="ECO:0000256" key="6">
    <source>
        <dbReference type="ARBA" id="ARBA00022664"/>
    </source>
</evidence>
<dbReference type="InterPro" id="IPR007708">
    <property type="entry name" value="DBR1_C"/>
</dbReference>
<dbReference type="GO" id="GO:0000398">
    <property type="term" value="P:mRNA splicing, via spliceosome"/>
    <property type="evidence" value="ECO:0007669"/>
    <property type="project" value="TreeGrafter"/>
</dbReference>
<evidence type="ECO:0000256" key="4">
    <source>
        <dbReference type="ARBA" id="ARBA00004123"/>
    </source>
</evidence>
<evidence type="ECO:0000256" key="9">
    <source>
        <dbReference type="ARBA" id="ARBA00022833"/>
    </source>
</evidence>
<evidence type="ECO:0000256" key="7">
    <source>
        <dbReference type="ARBA" id="ARBA00022723"/>
    </source>
</evidence>
<evidence type="ECO:0000256" key="2">
    <source>
        <dbReference type="ARBA" id="ARBA00001947"/>
    </source>
</evidence>
<comment type="subcellular location">
    <subcellularLocation>
        <location evidence="4">Nucleus</location>
    </subcellularLocation>
</comment>
<evidence type="ECO:0000256" key="13">
    <source>
        <dbReference type="ARBA" id="ARBA00058627"/>
    </source>
</evidence>
<dbReference type="InterPro" id="IPR004843">
    <property type="entry name" value="Calcineurin-like_PHP"/>
</dbReference>
<keyword evidence="12" id="KW-0539">Nucleus</keyword>
<keyword evidence="11" id="KW-0464">Manganese</keyword>
<evidence type="ECO:0000256" key="14">
    <source>
        <dbReference type="SAM" id="MobiDB-lite"/>
    </source>
</evidence>
<dbReference type="PANTHER" id="PTHR12849:SF0">
    <property type="entry name" value="LARIAT DEBRANCHING ENZYME"/>
    <property type="match status" value="1"/>
</dbReference>
<dbReference type="GO" id="GO:0005634">
    <property type="term" value="C:nucleus"/>
    <property type="evidence" value="ECO:0007669"/>
    <property type="project" value="UniProtKB-SubCell"/>
</dbReference>
<keyword evidence="7" id="KW-0479">Metal-binding</keyword>
<dbReference type="CDD" id="cd00844">
    <property type="entry name" value="MPP_Dbr1_N"/>
    <property type="match status" value="1"/>
</dbReference>
<name>A0A7E5WC40_TRINI</name>
<comment type="cofactor">
    <cofactor evidence="1">
        <name>Mn(2+)</name>
        <dbReference type="ChEBI" id="CHEBI:29035"/>
    </cofactor>
</comment>
<organism evidence="16 17">
    <name type="scientific">Trichoplusia ni</name>
    <name type="common">Cabbage looper</name>
    <dbReference type="NCBI Taxonomy" id="7111"/>
    <lineage>
        <taxon>Eukaryota</taxon>
        <taxon>Metazoa</taxon>
        <taxon>Ecdysozoa</taxon>
        <taxon>Arthropoda</taxon>
        <taxon>Hexapoda</taxon>
        <taxon>Insecta</taxon>
        <taxon>Pterygota</taxon>
        <taxon>Neoptera</taxon>
        <taxon>Endopterygota</taxon>
        <taxon>Lepidoptera</taxon>
        <taxon>Glossata</taxon>
        <taxon>Ditrysia</taxon>
        <taxon>Noctuoidea</taxon>
        <taxon>Noctuidae</taxon>
        <taxon>Plusiinae</taxon>
        <taxon>Trichoplusia</taxon>
    </lineage>
</organism>
<gene>
    <name evidence="17" type="primary">LOC113501358</name>
</gene>
<dbReference type="FunFam" id="3.60.21.10:FF:000035">
    <property type="entry name" value="Lariat debranching enzyme"/>
    <property type="match status" value="1"/>
</dbReference>
<comment type="cofactor">
    <cofactor evidence="3">
        <name>Fe(2+)</name>
        <dbReference type="ChEBI" id="CHEBI:29033"/>
    </cofactor>
</comment>
<dbReference type="GeneID" id="113501358"/>
<evidence type="ECO:0000256" key="11">
    <source>
        <dbReference type="ARBA" id="ARBA00023211"/>
    </source>
</evidence>
<dbReference type="GO" id="GO:0046872">
    <property type="term" value="F:metal ion binding"/>
    <property type="evidence" value="ECO:0007669"/>
    <property type="project" value="UniProtKB-KW"/>
</dbReference>
<dbReference type="OrthoDB" id="407609at2759"/>
<dbReference type="KEGG" id="tnl:113501358"/>
<evidence type="ECO:0000256" key="10">
    <source>
        <dbReference type="ARBA" id="ARBA00023004"/>
    </source>
</evidence>
<protein>
    <submittedName>
        <fullName evidence="17">Lariat debranching enzyme isoform X1</fullName>
    </submittedName>
</protein>
<evidence type="ECO:0000256" key="3">
    <source>
        <dbReference type="ARBA" id="ARBA00001954"/>
    </source>
</evidence>
<dbReference type="InParanoid" id="A0A7E5WC40"/>
<dbReference type="FunCoup" id="A0A7E5WC40">
    <property type="interactions" value="2055"/>
</dbReference>
<feature type="domain" description="Lariat debranching enzyme C-terminal" evidence="15">
    <location>
        <begin position="235"/>
        <end position="371"/>
    </location>
</feature>
<evidence type="ECO:0000256" key="8">
    <source>
        <dbReference type="ARBA" id="ARBA00022801"/>
    </source>
</evidence>
<dbReference type="SUPFAM" id="SSF56300">
    <property type="entry name" value="Metallo-dependent phosphatases"/>
    <property type="match status" value="1"/>
</dbReference>
<keyword evidence="8" id="KW-0378">Hydrolase</keyword>
<feature type="compositionally biased region" description="Low complexity" evidence="14">
    <location>
        <begin position="477"/>
        <end position="486"/>
    </location>
</feature>
<comment type="cofactor">
    <cofactor evidence="2">
        <name>Zn(2+)</name>
        <dbReference type="ChEBI" id="CHEBI:29105"/>
    </cofactor>
</comment>
<dbReference type="AlphaFoldDB" id="A0A7E5WC40"/>
<evidence type="ECO:0000313" key="16">
    <source>
        <dbReference type="Proteomes" id="UP000322000"/>
    </source>
</evidence>
<dbReference type="CTD" id="38900"/>
<dbReference type="PANTHER" id="PTHR12849">
    <property type="entry name" value="RNA LARIAT DEBRANCHING ENZYME"/>
    <property type="match status" value="1"/>
</dbReference>
<dbReference type="Pfam" id="PF05011">
    <property type="entry name" value="DBR1"/>
    <property type="match status" value="1"/>
</dbReference>
<dbReference type="Pfam" id="PF00149">
    <property type="entry name" value="Metallophos"/>
    <property type="match status" value="1"/>
</dbReference>
<keyword evidence="10" id="KW-0408">Iron</keyword>
<dbReference type="Proteomes" id="UP000322000">
    <property type="component" value="Chromosome 15"/>
</dbReference>
<evidence type="ECO:0000259" key="15">
    <source>
        <dbReference type="SMART" id="SM01124"/>
    </source>
</evidence>
<evidence type="ECO:0000313" key="17">
    <source>
        <dbReference type="RefSeq" id="XP_026738293.1"/>
    </source>
</evidence>
<keyword evidence="6" id="KW-0507">mRNA processing</keyword>
<feature type="region of interest" description="Disordered" evidence="14">
    <location>
        <begin position="449"/>
        <end position="488"/>
    </location>
</feature>
<evidence type="ECO:0000256" key="5">
    <source>
        <dbReference type="ARBA" id="ARBA00006045"/>
    </source>
</evidence>
<comment type="similarity">
    <text evidence="5">Belongs to the lariat debranching enzyme family.</text>
</comment>
<reference evidence="17" key="1">
    <citation type="submission" date="2025-08" db="UniProtKB">
        <authorList>
            <consortium name="RefSeq"/>
        </authorList>
    </citation>
    <scope>IDENTIFICATION</scope>
</reference>
<sequence length="501" mass="56364">MKIAVEGCAHGELDKIYECIETIQAREGFKVDLLICCGDFQSVRNHEDLKAMAVPDKYQHMCSFYKYYSGERKAPILTIFIGGNHEASNYLQELPYGGWVAPNIYYLGRAGVVKFGNLRIGGLSGIYKGQDYLQGHWECLPYSQCSMRTVYHIRSIDVFRLSQLKDKVHVMLSHDWPRGITDYGDTNLLLKYKPFLREDIESNQLGSVPAMKLLHTLKPDYWFAAHLHCQYAALIGHDNGETKFLALDKCLPKRKHLQILNISSEFDGDMCLKYDEEWLAILKNTNHLLTVKNVNIHLPGPGGNERYDFTPTEHEKAKIVEVLGSVIIRGDSFVRTAAIHDPNMQKVAPTVPILNPQTVSLCEKLGIDDPVQVLMARSGRIMKEPCDNGSIWEEPTPAQVVQTPQKPLKMSLQLPEPVTPSASEVAPKIFSPGTTPVSDSLESTFECKTPMSGGPKKTFKRRNLSIYNTPECDESNSTETSSLLDSDSPKCSKLLFRKSYE</sequence>
<proteinExistence type="inferred from homology"/>
<dbReference type="SMART" id="SM01124">
    <property type="entry name" value="DBR1"/>
    <property type="match status" value="1"/>
</dbReference>
<accession>A0A7E5WC40</accession>
<keyword evidence="16" id="KW-1185">Reference proteome</keyword>
<evidence type="ECO:0000256" key="12">
    <source>
        <dbReference type="ARBA" id="ARBA00023242"/>
    </source>
</evidence>
<evidence type="ECO:0000256" key="1">
    <source>
        <dbReference type="ARBA" id="ARBA00001936"/>
    </source>
</evidence>
<dbReference type="Gene3D" id="3.60.21.10">
    <property type="match status" value="1"/>
</dbReference>
<dbReference type="InterPro" id="IPR041816">
    <property type="entry name" value="Dbr1_N"/>
</dbReference>
<keyword evidence="9" id="KW-0862">Zinc</keyword>
<dbReference type="GO" id="GO:0008419">
    <property type="term" value="F:RNA lariat debranching enzyme activity"/>
    <property type="evidence" value="ECO:0007669"/>
    <property type="project" value="TreeGrafter"/>
</dbReference>
<dbReference type="InterPro" id="IPR029052">
    <property type="entry name" value="Metallo-depent_PP-like"/>
</dbReference>
<dbReference type="RefSeq" id="XP_026738293.1">
    <property type="nucleotide sequence ID" value="XM_026882492.1"/>
</dbReference>